<dbReference type="PROSITE" id="PS00028">
    <property type="entry name" value="ZINC_FINGER_C2H2_1"/>
    <property type="match status" value="6"/>
</dbReference>
<evidence type="ECO:0000256" key="2">
    <source>
        <dbReference type="ARBA" id="ARBA00022723"/>
    </source>
</evidence>
<feature type="domain" description="C2H2-type" evidence="9">
    <location>
        <begin position="273"/>
        <end position="300"/>
    </location>
</feature>
<feature type="domain" description="C2H2-type" evidence="9">
    <location>
        <begin position="160"/>
        <end position="183"/>
    </location>
</feature>
<dbReference type="GO" id="GO:0000981">
    <property type="term" value="F:DNA-binding transcription factor activity, RNA polymerase II-specific"/>
    <property type="evidence" value="ECO:0007669"/>
    <property type="project" value="TreeGrafter"/>
</dbReference>
<keyword evidence="11" id="KW-1185">Reference proteome</keyword>
<evidence type="ECO:0000256" key="5">
    <source>
        <dbReference type="ARBA" id="ARBA00022833"/>
    </source>
</evidence>
<dbReference type="InterPro" id="IPR013087">
    <property type="entry name" value="Znf_C2H2_type"/>
</dbReference>
<dbReference type="FunFam" id="3.30.160.60:FF:001573">
    <property type="entry name" value="Zinc finger protein 407"/>
    <property type="match status" value="1"/>
</dbReference>
<keyword evidence="2" id="KW-0479">Metal-binding</keyword>
<sequence length="561" mass="64120">MCSDLLCPLCNISTFPDIESFKLNLIKVNSKPIKCPLCSDVLLGLDKLTIHLFGHSIPFESNEITTLAQVEPPLKAQKKNSKPQQNNIKLVKMTSLQEKTSLDENFRCEICGFLFEEKHLLDLHLSLVHNFTPNNDEHENTQQQQQEQLSNSTNDVPQKWNCHLCGKNFKMKGALRIHIRVAHVRFHDQNQRQINIADYLKNRKSIDMCTIKTEMLSLQDPYSPDNTPFYNNNKSPQSSPIYSPNVPKSPTSNSNSEQQRNLQEGATKNLKTFQCEECKKTFTTKYFLKKHKRLHTGEMPYTCQIEGCGKMFHFQQSYHKHLLYHSDAKPYECSECGRSFKELSTLHNHQRIHSGIKPFGCHICGKFFRQKVSYLVHQRIHNGSLPYKCSECGKGFRYKVSQRSHKCSGVLERQPGSLIQKLMQNSSILATSTIVSNTTVSNETNTTPTLTNSANISTTCNQKQSEHETTHDLCLDDLLKESYEKLMKSNENEIQLLPQIVGDNAFENNTGVMTFENMNGMPTNSTDYTTSINNNFNTNYHSTLETICEDSIKELLYGHVG</sequence>
<evidence type="ECO:0000256" key="4">
    <source>
        <dbReference type="ARBA" id="ARBA00022771"/>
    </source>
</evidence>
<dbReference type="PANTHER" id="PTHR24394">
    <property type="entry name" value="ZINC FINGER PROTEIN"/>
    <property type="match status" value="1"/>
</dbReference>
<proteinExistence type="predicted"/>
<dbReference type="Proteomes" id="UP001153620">
    <property type="component" value="Chromosome 2"/>
</dbReference>
<dbReference type="PANTHER" id="PTHR24394:SF44">
    <property type="entry name" value="ZINC FINGER PROTEIN 271-LIKE"/>
    <property type="match status" value="1"/>
</dbReference>
<keyword evidence="6" id="KW-0539">Nucleus</keyword>
<keyword evidence="3" id="KW-0677">Repeat</keyword>
<reference evidence="10" key="1">
    <citation type="submission" date="2022-01" db="EMBL/GenBank/DDBJ databases">
        <authorList>
            <person name="King R."/>
        </authorList>
    </citation>
    <scope>NUCLEOTIDE SEQUENCE</scope>
</reference>
<evidence type="ECO:0000256" key="3">
    <source>
        <dbReference type="ARBA" id="ARBA00022737"/>
    </source>
</evidence>
<dbReference type="SMART" id="SM00355">
    <property type="entry name" value="ZnF_C2H2"/>
    <property type="match status" value="8"/>
</dbReference>
<protein>
    <recommendedName>
        <fullName evidence="9">C2H2-type domain-containing protein</fullName>
    </recommendedName>
</protein>
<dbReference type="Gene3D" id="3.30.160.60">
    <property type="entry name" value="Classic Zinc Finger"/>
    <property type="match status" value="6"/>
</dbReference>
<dbReference type="GO" id="GO:0008270">
    <property type="term" value="F:zinc ion binding"/>
    <property type="evidence" value="ECO:0007669"/>
    <property type="project" value="UniProtKB-KW"/>
</dbReference>
<keyword evidence="5" id="KW-0862">Zinc</keyword>
<feature type="region of interest" description="Disordered" evidence="8">
    <location>
        <begin position="221"/>
        <end position="262"/>
    </location>
</feature>
<dbReference type="FunFam" id="3.30.160.60:FF:001684">
    <property type="entry name" value="zinc finger protein 33B-like"/>
    <property type="match status" value="1"/>
</dbReference>
<feature type="region of interest" description="Disordered" evidence="8">
    <location>
        <begin position="134"/>
        <end position="154"/>
    </location>
</feature>
<dbReference type="PROSITE" id="PS50157">
    <property type="entry name" value="ZINC_FINGER_C2H2_2"/>
    <property type="match status" value="7"/>
</dbReference>
<comment type="subcellular location">
    <subcellularLocation>
        <location evidence="1">Nucleus</location>
    </subcellularLocation>
</comment>
<evidence type="ECO:0000259" key="9">
    <source>
        <dbReference type="PROSITE" id="PS50157"/>
    </source>
</evidence>
<gene>
    <name evidence="10" type="ORF">CHIRRI_LOCUS7588</name>
</gene>
<evidence type="ECO:0000256" key="8">
    <source>
        <dbReference type="SAM" id="MobiDB-lite"/>
    </source>
</evidence>
<dbReference type="SUPFAM" id="SSF57667">
    <property type="entry name" value="beta-beta-alpha zinc fingers"/>
    <property type="match status" value="3"/>
</dbReference>
<dbReference type="InterPro" id="IPR036236">
    <property type="entry name" value="Znf_C2H2_sf"/>
</dbReference>
<evidence type="ECO:0000256" key="7">
    <source>
        <dbReference type="PROSITE-ProRule" id="PRU00042"/>
    </source>
</evidence>
<dbReference type="AlphaFoldDB" id="A0A9N9WQA4"/>
<dbReference type="EMBL" id="OU895878">
    <property type="protein sequence ID" value="CAG9804709.1"/>
    <property type="molecule type" value="Genomic_DNA"/>
</dbReference>
<reference evidence="10" key="2">
    <citation type="submission" date="2022-10" db="EMBL/GenBank/DDBJ databases">
        <authorList>
            <consortium name="ENA_rothamsted_submissions"/>
            <consortium name="culmorum"/>
            <person name="King R."/>
        </authorList>
    </citation>
    <scope>NUCLEOTIDE SEQUENCE</scope>
</reference>
<evidence type="ECO:0000313" key="11">
    <source>
        <dbReference type="Proteomes" id="UP001153620"/>
    </source>
</evidence>
<dbReference type="GO" id="GO:0005634">
    <property type="term" value="C:nucleus"/>
    <property type="evidence" value="ECO:0007669"/>
    <property type="project" value="UniProtKB-SubCell"/>
</dbReference>
<accession>A0A9N9WQA4</accession>
<feature type="domain" description="C2H2-type" evidence="9">
    <location>
        <begin position="106"/>
        <end position="129"/>
    </location>
</feature>
<feature type="compositionally biased region" description="Polar residues" evidence="8">
    <location>
        <begin position="224"/>
        <end position="262"/>
    </location>
</feature>
<keyword evidence="4 7" id="KW-0863">Zinc-finger</keyword>
<feature type="domain" description="C2H2-type" evidence="9">
    <location>
        <begin position="331"/>
        <end position="358"/>
    </location>
</feature>
<feature type="domain" description="C2H2-type" evidence="9">
    <location>
        <begin position="387"/>
        <end position="414"/>
    </location>
</feature>
<evidence type="ECO:0000256" key="6">
    <source>
        <dbReference type="ARBA" id="ARBA00023242"/>
    </source>
</evidence>
<organism evidence="10 11">
    <name type="scientific">Chironomus riparius</name>
    <dbReference type="NCBI Taxonomy" id="315576"/>
    <lineage>
        <taxon>Eukaryota</taxon>
        <taxon>Metazoa</taxon>
        <taxon>Ecdysozoa</taxon>
        <taxon>Arthropoda</taxon>
        <taxon>Hexapoda</taxon>
        <taxon>Insecta</taxon>
        <taxon>Pterygota</taxon>
        <taxon>Neoptera</taxon>
        <taxon>Endopterygota</taxon>
        <taxon>Diptera</taxon>
        <taxon>Nematocera</taxon>
        <taxon>Chironomoidea</taxon>
        <taxon>Chironomidae</taxon>
        <taxon>Chironominae</taxon>
        <taxon>Chironomus</taxon>
    </lineage>
</organism>
<dbReference type="FunFam" id="3.30.160.60:FF:000870">
    <property type="entry name" value="zinc finger protein 197 isoform X1"/>
    <property type="match status" value="1"/>
</dbReference>
<evidence type="ECO:0000256" key="1">
    <source>
        <dbReference type="ARBA" id="ARBA00004123"/>
    </source>
</evidence>
<feature type="domain" description="C2H2-type" evidence="9">
    <location>
        <begin position="359"/>
        <end position="386"/>
    </location>
</feature>
<dbReference type="OrthoDB" id="654211at2759"/>
<name>A0A9N9WQA4_9DIPT</name>
<evidence type="ECO:0000313" key="10">
    <source>
        <dbReference type="EMBL" id="CAG9804709.1"/>
    </source>
</evidence>
<feature type="domain" description="C2H2-type" evidence="9">
    <location>
        <begin position="301"/>
        <end position="330"/>
    </location>
</feature>
<dbReference type="Pfam" id="PF00096">
    <property type="entry name" value="zf-C2H2"/>
    <property type="match status" value="4"/>
</dbReference>